<name>A0A9W4UUK7_9PLEO</name>
<protein>
    <submittedName>
        <fullName evidence="2">Uncharacterized protein</fullName>
    </submittedName>
</protein>
<evidence type="ECO:0000256" key="1">
    <source>
        <dbReference type="SAM" id="MobiDB-lite"/>
    </source>
</evidence>
<accession>A0A9W4UUK7</accession>
<dbReference type="EMBL" id="CAOQHR010000011">
    <property type="protein sequence ID" value="CAI6341012.1"/>
    <property type="molecule type" value="Genomic_DNA"/>
</dbReference>
<proteinExistence type="predicted"/>
<reference evidence="2" key="1">
    <citation type="submission" date="2023-01" db="EMBL/GenBank/DDBJ databases">
        <authorList>
            <person name="Van Ghelder C."/>
            <person name="Rancurel C."/>
        </authorList>
    </citation>
    <scope>NUCLEOTIDE SEQUENCE</scope>
    <source>
        <strain evidence="2">CNCM I-4278</strain>
    </source>
</reference>
<dbReference type="AlphaFoldDB" id="A0A9W4UUK7"/>
<keyword evidence="3" id="KW-1185">Reference proteome</keyword>
<sequence length="137" mass="15390">MPCPRRIMQSRRNWFISEIESSVQFLTLGPLPPMHPASLGSTFHFFFSSPSPLSSRLREGFRWFDFPGGEYWAGPSVFPIQALLHLSHWHGKLWKEIVGWHPTCALARNQPPSGVSVSPEDGVGPRAHVSQASPCLR</sequence>
<evidence type="ECO:0000313" key="2">
    <source>
        <dbReference type="EMBL" id="CAI6341012.1"/>
    </source>
</evidence>
<comment type="caution">
    <text evidence="2">The sequence shown here is derived from an EMBL/GenBank/DDBJ whole genome shotgun (WGS) entry which is preliminary data.</text>
</comment>
<feature type="region of interest" description="Disordered" evidence="1">
    <location>
        <begin position="111"/>
        <end position="137"/>
    </location>
</feature>
<organism evidence="2 3">
    <name type="scientific">Periconia digitata</name>
    <dbReference type="NCBI Taxonomy" id="1303443"/>
    <lineage>
        <taxon>Eukaryota</taxon>
        <taxon>Fungi</taxon>
        <taxon>Dikarya</taxon>
        <taxon>Ascomycota</taxon>
        <taxon>Pezizomycotina</taxon>
        <taxon>Dothideomycetes</taxon>
        <taxon>Pleosporomycetidae</taxon>
        <taxon>Pleosporales</taxon>
        <taxon>Massarineae</taxon>
        <taxon>Periconiaceae</taxon>
        <taxon>Periconia</taxon>
    </lineage>
</organism>
<gene>
    <name evidence="2" type="ORF">PDIGIT_LOCUS14200</name>
</gene>
<evidence type="ECO:0000313" key="3">
    <source>
        <dbReference type="Proteomes" id="UP001152607"/>
    </source>
</evidence>
<dbReference type="Proteomes" id="UP001152607">
    <property type="component" value="Unassembled WGS sequence"/>
</dbReference>